<feature type="transmembrane region" description="Helical" evidence="1">
    <location>
        <begin position="148"/>
        <end position="168"/>
    </location>
</feature>
<keyword evidence="1" id="KW-0472">Membrane</keyword>
<accession>A0AAV9JRL8</accession>
<gene>
    <name evidence="2" type="ORF">LTR36_010151</name>
</gene>
<proteinExistence type="predicted"/>
<organism evidence="2 3">
    <name type="scientific">Oleoguttula mirabilis</name>
    <dbReference type="NCBI Taxonomy" id="1507867"/>
    <lineage>
        <taxon>Eukaryota</taxon>
        <taxon>Fungi</taxon>
        <taxon>Dikarya</taxon>
        <taxon>Ascomycota</taxon>
        <taxon>Pezizomycotina</taxon>
        <taxon>Dothideomycetes</taxon>
        <taxon>Dothideomycetidae</taxon>
        <taxon>Mycosphaerellales</taxon>
        <taxon>Teratosphaeriaceae</taxon>
        <taxon>Oleoguttula</taxon>
    </lineage>
</organism>
<protein>
    <submittedName>
        <fullName evidence="2">Uncharacterized protein</fullName>
    </submittedName>
</protein>
<evidence type="ECO:0000313" key="2">
    <source>
        <dbReference type="EMBL" id="KAK4548281.1"/>
    </source>
</evidence>
<keyword evidence="3" id="KW-1185">Reference proteome</keyword>
<keyword evidence="1" id="KW-1133">Transmembrane helix</keyword>
<keyword evidence="1" id="KW-0812">Transmembrane</keyword>
<dbReference type="EMBL" id="JAVFHQ010000008">
    <property type="protein sequence ID" value="KAK4548281.1"/>
    <property type="molecule type" value="Genomic_DNA"/>
</dbReference>
<sequence>MDLINRFKTYLPLKREPAMPAALQSWLSKGYPKVSLDAAGLVALADLSTVARRTALTGNSSLLDALVLCPGLHKQQSAPELNGGEYPACAAMTSGYVFRVENGATVLFLQKVGRTGHLTTLSVSGMVENSTLYGKFLRDIHDVDTSTILSTATYLLAVALTVIVLLLLSFLRDWWALAVIGMLMLARLLNVHVVRCRATVGWKGASEPGVQGDLLILLSQDRWVRMRGAVDDLKAVTSGQWLREPTFFESSIVAFATLLVYLDAALAGNAHQEGKILLVILLFCSVALLGIANEYTEALKMHGKVVKVVGTPKAFVRRLDLANELIRETGREDWAVRLGMVQPKKDTEGKTEEDVAVTM</sequence>
<evidence type="ECO:0000256" key="1">
    <source>
        <dbReference type="SAM" id="Phobius"/>
    </source>
</evidence>
<name>A0AAV9JRL8_9PEZI</name>
<dbReference type="Proteomes" id="UP001324427">
    <property type="component" value="Unassembled WGS sequence"/>
</dbReference>
<feature type="transmembrane region" description="Helical" evidence="1">
    <location>
        <begin position="276"/>
        <end position="295"/>
    </location>
</feature>
<evidence type="ECO:0000313" key="3">
    <source>
        <dbReference type="Proteomes" id="UP001324427"/>
    </source>
</evidence>
<dbReference type="AlphaFoldDB" id="A0AAV9JRL8"/>
<reference evidence="2 3" key="1">
    <citation type="submission" date="2021-11" db="EMBL/GenBank/DDBJ databases">
        <title>Black yeast isolated from Biological Soil Crust.</title>
        <authorList>
            <person name="Kurbessoian T."/>
        </authorList>
    </citation>
    <scope>NUCLEOTIDE SEQUENCE [LARGE SCALE GENOMIC DNA]</scope>
    <source>
        <strain evidence="2 3">CCFEE 5522</strain>
    </source>
</reference>
<comment type="caution">
    <text evidence="2">The sequence shown here is derived from an EMBL/GenBank/DDBJ whole genome shotgun (WGS) entry which is preliminary data.</text>
</comment>
<feature type="transmembrane region" description="Helical" evidence="1">
    <location>
        <begin position="252"/>
        <end position="270"/>
    </location>
</feature>
<feature type="transmembrane region" description="Helical" evidence="1">
    <location>
        <begin position="174"/>
        <end position="194"/>
    </location>
</feature>